<reference evidence="1 2" key="1">
    <citation type="submission" date="2016-08" db="EMBL/GenBank/DDBJ databases">
        <title>Genome of Bacillus solimangrovi GH2-4.</title>
        <authorList>
            <person name="Lim S."/>
            <person name="Kim B.-C."/>
        </authorList>
    </citation>
    <scope>NUCLEOTIDE SEQUENCE [LARGE SCALE GENOMIC DNA]</scope>
    <source>
        <strain evidence="1 2">GH2-4</strain>
    </source>
</reference>
<comment type="caution">
    <text evidence="1">The sequence shown here is derived from an EMBL/GenBank/DDBJ whole genome shotgun (WGS) entry which is preliminary data.</text>
</comment>
<evidence type="ECO:0000313" key="2">
    <source>
        <dbReference type="Proteomes" id="UP000095209"/>
    </source>
</evidence>
<dbReference type="OrthoDB" id="1683573at2"/>
<name>A0A1E5LJ82_9BACI</name>
<accession>A0A1E5LJ82</accession>
<dbReference type="RefSeq" id="WP_069715921.1">
    <property type="nucleotide sequence ID" value="NZ_MJEH01000005.1"/>
</dbReference>
<dbReference type="Pfam" id="PF14035">
    <property type="entry name" value="YlzJ"/>
    <property type="match status" value="1"/>
</dbReference>
<dbReference type="InterPro" id="IPR025619">
    <property type="entry name" value="YlzJ"/>
</dbReference>
<keyword evidence="2" id="KW-1185">Reference proteome</keyword>
<evidence type="ECO:0000313" key="1">
    <source>
        <dbReference type="EMBL" id="OEH94152.1"/>
    </source>
</evidence>
<dbReference type="Proteomes" id="UP000095209">
    <property type="component" value="Unassembled WGS sequence"/>
</dbReference>
<dbReference type="AlphaFoldDB" id="A0A1E5LJ82"/>
<gene>
    <name evidence="1" type="ORF">BFG57_09915</name>
</gene>
<dbReference type="STRING" id="1305675.BFG57_09915"/>
<dbReference type="EMBL" id="MJEH01000005">
    <property type="protein sequence ID" value="OEH94152.1"/>
    <property type="molecule type" value="Genomic_DNA"/>
</dbReference>
<organism evidence="1 2">
    <name type="scientific">Bacillus solimangrovi</name>
    <dbReference type="NCBI Taxonomy" id="1305675"/>
    <lineage>
        <taxon>Bacteria</taxon>
        <taxon>Bacillati</taxon>
        <taxon>Bacillota</taxon>
        <taxon>Bacilli</taxon>
        <taxon>Bacillales</taxon>
        <taxon>Bacillaceae</taxon>
        <taxon>Bacillus</taxon>
    </lineage>
</organism>
<protein>
    <submittedName>
        <fullName evidence="1">Uncharacterized protein</fullName>
    </submittedName>
</protein>
<proteinExistence type="predicted"/>
<sequence length="73" mass="8439">MIHYTTLPLELIFPAENQDYMNQTVISHNGVQMVVEQVSVSQCRIVRLLSSNPNDYLNQKYMPGTMMNMTVEM</sequence>